<organism evidence="1 2">
    <name type="scientific">Neolewinella xylanilytica</name>
    <dbReference type="NCBI Taxonomy" id="1514080"/>
    <lineage>
        <taxon>Bacteria</taxon>
        <taxon>Pseudomonadati</taxon>
        <taxon>Bacteroidota</taxon>
        <taxon>Saprospiria</taxon>
        <taxon>Saprospirales</taxon>
        <taxon>Lewinellaceae</taxon>
        <taxon>Neolewinella</taxon>
    </lineage>
</organism>
<gene>
    <name evidence="1" type="ORF">CLV84_0243</name>
</gene>
<dbReference type="OrthoDB" id="1490253at2"/>
<comment type="caution">
    <text evidence="1">The sequence shown here is derived from an EMBL/GenBank/DDBJ whole genome shotgun (WGS) entry which is preliminary data.</text>
</comment>
<reference evidence="1 2" key="1">
    <citation type="submission" date="2018-02" db="EMBL/GenBank/DDBJ databases">
        <title>Genomic Encyclopedia of Archaeal and Bacterial Type Strains, Phase II (KMG-II): from individual species to whole genera.</title>
        <authorList>
            <person name="Goeker M."/>
        </authorList>
    </citation>
    <scope>NUCLEOTIDE SEQUENCE [LARGE SCALE GENOMIC DNA]</scope>
    <source>
        <strain evidence="1 2">DSM 29526</strain>
    </source>
</reference>
<keyword evidence="2" id="KW-1185">Reference proteome</keyword>
<proteinExistence type="predicted"/>
<name>A0A2S6I734_9BACT</name>
<dbReference type="AlphaFoldDB" id="A0A2S6I734"/>
<evidence type="ECO:0000313" key="2">
    <source>
        <dbReference type="Proteomes" id="UP000237662"/>
    </source>
</evidence>
<accession>A0A2S6I734</accession>
<protein>
    <submittedName>
        <fullName evidence="1">Uncharacterized protein</fullName>
    </submittedName>
</protein>
<dbReference type="RefSeq" id="WP_104417920.1">
    <property type="nucleotide sequence ID" value="NZ_PTJC01000005.1"/>
</dbReference>
<evidence type="ECO:0000313" key="1">
    <source>
        <dbReference type="EMBL" id="PPK87305.1"/>
    </source>
</evidence>
<dbReference type="EMBL" id="PTJC01000005">
    <property type="protein sequence ID" value="PPK87305.1"/>
    <property type="molecule type" value="Genomic_DNA"/>
</dbReference>
<sequence length="491" mass="57110">MSTKLPLSLIRLGTSLGLLLLLCLPLHAQTLTVSDEIPMRNDTEYTLIGKLGGQVLLLQNRESSQLITAYGRSMNESWEKELELRGRNIRILETVAAQDGSGFHLLYLFRDKGRNHLQLDRYNPAGNLQDSVTLKDFGTFMTTPEEEIYLSEDETKALLLIVEQQDKPRYLGIDLDSMQLLYDRILEPDKFFFGEDFVQAEIANDGDMYFVALENNFKSRRKEHRYQVYVHDANGGSREMLEVNLGDSLTYDVFFRYDNLNQRLAAGGLYSTRDFLRAEGYFYLWIDPVNPRNELRPTFQKFPINLVRNVEGRKFNKRRPGINELTVRDAMLRRDGGMVMITERDRQLQRRGSVAQAQLLNTYGGRPLVDYHYDEIVVFAVNPDGTPHWSNIMHKKQYSQDDGGVYSSFFLMETPTRLRFLFNDEVRFENSVSEYVLNGRGEFLRNSLFHTRDLDLRLRFRDGIQVAANELIMPSEHRNRLRLVKMTYDAK</sequence>
<dbReference type="Proteomes" id="UP000237662">
    <property type="component" value="Unassembled WGS sequence"/>
</dbReference>